<organism evidence="4 5">
    <name type="scientific">Xanthoceras sorbifolium</name>
    <dbReference type="NCBI Taxonomy" id="99658"/>
    <lineage>
        <taxon>Eukaryota</taxon>
        <taxon>Viridiplantae</taxon>
        <taxon>Streptophyta</taxon>
        <taxon>Embryophyta</taxon>
        <taxon>Tracheophyta</taxon>
        <taxon>Spermatophyta</taxon>
        <taxon>Magnoliopsida</taxon>
        <taxon>eudicotyledons</taxon>
        <taxon>Gunneridae</taxon>
        <taxon>Pentapetalae</taxon>
        <taxon>rosids</taxon>
        <taxon>malvids</taxon>
        <taxon>Sapindales</taxon>
        <taxon>Sapindaceae</taxon>
        <taxon>Xanthoceroideae</taxon>
        <taxon>Xanthoceras</taxon>
    </lineage>
</organism>
<evidence type="ECO:0000256" key="1">
    <source>
        <dbReference type="ARBA" id="ARBA00004123"/>
    </source>
</evidence>
<evidence type="ECO:0000259" key="3">
    <source>
        <dbReference type="SMART" id="SM00761"/>
    </source>
</evidence>
<dbReference type="Pfam" id="PF08295">
    <property type="entry name" value="Sin3_corepress"/>
    <property type="match status" value="1"/>
</dbReference>
<feature type="domain" description="Histone deacetylase interacting" evidence="3">
    <location>
        <begin position="185"/>
        <end position="285"/>
    </location>
</feature>
<name>A0ABQ8H667_9ROSI</name>
<evidence type="ECO:0000313" key="5">
    <source>
        <dbReference type="Proteomes" id="UP000827721"/>
    </source>
</evidence>
<reference evidence="4 5" key="1">
    <citation type="submission" date="2021-02" db="EMBL/GenBank/DDBJ databases">
        <title>Plant Genome Project.</title>
        <authorList>
            <person name="Zhang R.-G."/>
        </authorList>
    </citation>
    <scope>NUCLEOTIDE SEQUENCE [LARGE SCALE GENOMIC DNA]</scope>
    <source>
        <tissue evidence="4">Leaves</tissue>
    </source>
</reference>
<dbReference type="SMART" id="SM00761">
    <property type="entry name" value="HDAC_interact"/>
    <property type="match status" value="1"/>
</dbReference>
<protein>
    <recommendedName>
        <fullName evidence="3">Histone deacetylase interacting domain-containing protein</fullName>
    </recommendedName>
</protein>
<dbReference type="PANTHER" id="PTHR12346:SF8">
    <property type="entry name" value="PAIRED AMPHIPATHIC HELIX PROTEIN SIN3-LIKE 2"/>
    <property type="match status" value="1"/>
</dbReference>
<dbReference type="PANTHER" id="PTHR12346">
    <property type="entry name" value="SIN3B-RELATED"/>
    <property type="match status" value="1"/>
</dbReference>
<proteinExistence type="predicted"/>
<keyword evidence="2" id="KW-0539">Nucleus</keyword>
<comment type="subcellular location">
    <subcellularLocation>
        <location evidence="1">Nucleus</location>
    </subcellularLocation>
</comment>
<dbReference type="InterPro" id="IPR039774">
    <property type="entry name" value="Sin3-like"/>
</dbReference>
<accession>A0ABQ8H667</accession>
<keyword evidence="5" id="KW-1185">Reference proteome</keyword>
<dbReference type="InterPro" id="IPR036600">
    <property type="entry name" value="PAH_sf"/>
</dbReference>
<evidence type="ECO:0000313" key="4">
    <source>
        <dbReference type="EMBL" id="KAH7549415.1"/>
    </source>
</evidence>
<dbReference type="Proteomes" id="UP000827721">
    <property type="component" value="Unassembled WGS sequence"/>
</dbReference>
<evidence type="ECO:0000256" key="2">
    <source>
        <dbReference type="ARBA" id="ARBA00023242"/>
    </source>
</evidence>
<dbReference type="EMBL" id="JAFEMO010000013">
    <property type="protein sequence ID" value="KAH7549415.1"/>
    <property type="molecule type" value="Genomic_DNA"/>
</dbReference>
<sequence>MKRQQTASFGYSESWMSQRMECNNGGFLGNTKSSKKVKLLEDNSVFVTESANKTLLLKQGIEFCERVRERLNCSCDYQMGFLKYIHACTIGKIGESDLKRKISGGSISKYPDLINGFDDFVKHCEDIAFADQLETINRNSEEDVRFLLHPLQSRTETISRKDSNPDVSDKTESDKVSIQDLDLSKCEAGTPSYRLLPGDFPVAMASQRSELGAQVLNDFWVCTPIGNRDYSSKQRGRNKYKQALDRCEDHQYEFDMLLNWVRSAAEHVEELVDGIKEKNINLDASFRIEDHLNVLNLRCIERLYDQQGHQMLEMLNKNPKLVLPVILNRLKQKVEEVAGRGLDSNKIWAQVYAANHHESLDN</sequence>
<comment type="caution">
    <text evidence="4">The sequence shown here is derived from an EMBL/GenBank/DDBJ whole genome shotgun (WGS) entry which is preliminary data.</text>
</comment>
<dbReference type="InterPro" id="IPR013194">
    <property type="entry name" value="HDAC_interact_dom"/>
</dbReference>
<gene>
    <name evidence="4" type="ORF">JRO89_XS13G0028900</name>
</gene>
<dbReference type="Gene3D" id="1.20.1160.11">
    <property type="entry name" value="Paired amphipathic helix"/>
    <property type="match status" value="1"/>
</dbReference>